<dbReference type="InterPro" id="IPR000182">
    <property type="entry name" value="GNAT_dom"/>
</dbReference>
<protein>
    <submittedName>
        <fullName evidence="2">GCN5-related N-acetyltransferase</fullName>
    </submittedName>
</protein>
<dbReference type="PANTHER" id="PTHR43792">
    <property type="entry name" value="GNAT FAMILY, PUTATIVE (AFU_ORTHOLOGUE AFUA_3G00765)-RELATED-RELATED"/>
    <property type="match status" value="1"/>
</dbReference>
<dbReference type="GO" id="GO:0016747">
    <property type="term" value="F:acyltransferase activity, transferring groups other than amino-acyl groups"/>
    <property type="evidence" value="ECO:0007669"/>
    <property type="project" value="InterPro"/>
</dbReference>
<dbReference type="Proteomes" id="UP000005258">
    <property type="component" value="Plasmid pTM1"/>
</dbReference>
<sequence>MEPVETDRLILRNFRKSDAAGLFAYLQAPVAGCFLSLRLESLAAAEAEAEQRAGSDEYLAVCLKQTDSLIGDVFAMQEDDTWSVGWNFNPAWGGRGYALEAARTLVAWLFSTGRARRLYAYVEDHNLASQRLCERLGMRREGLFLDFVSFRTDATGAPIYENTFQYALLRREWEAGR</sequence>
<dbReference type="KEGG" id="tmo:TMO_a0474"/>
<accession>I3TSY9</accession>
<keyword evidence="2" id="KW-0614">Plasmid</keyword>
<dbReference type="PANTHER" id="PTHR43792:SF1">
    <property type="entry name" value="N-ACETYLTRANSFERASE DOMAIN-CONTAINING PROTEIN"/>
    <property type="match status" value="1"/>
</dbReference>
<name>I3TSY9_TISMK</name>
<dbReference type="AlphaFoldDB" id="I3TSY9"/>
<dbReference type="SUPFAM" id="SSF55729">
    <property type="entry name" value="Acyl-CoA N-acyltransferases (Nat)"/>
    <property type="match status" value="1"/>
</dbReference>
<keyword evidence="3" id="KW-1185">Reference proteome</keyword>
<dbReference type="EMBL" id="CP003237">
    <property type="protein sequence ID" value="AFK55877.1"/>
    <property type="molecule type" value="Genomic_DNA"/>
</dbReference>
<evidence type="ECO:0000259" key="1">
    <source>
        <dbReference type="PROSITE" id="PS51186"/>
    </source>
</evidence>
<evidence type="ECO:0000313" key="2">
    <source>
        <dbReference type="EMBL" id="AFK55877.1"/>
    </source>
</evidence>
<dbReference type="InterPro" id="IPR051531">
    <property type="entry name" value="N-acetyltransferase"/>
</dbReference>
<dbReference type="HOGENOM" id="CLU_013985_3_6_5"/>
<gene>
    <name evidence="2" type="primary">ynaD</name>
    <name evidence="2" type="ordered locus">TMO_a0474</name>
</gene>
<dbReference type="Pfam" id="PF13302">
    <property type="entry name" value="Acetyltransf_3"/>
    <property type="match status" value="1"/>
</dbReference>
<reference evidence="2 3" key="1">
    <citation type="journal article" date="2012" name="J. Am. Chem. Soc.">
        <title>Bacterial biosynthesis and maturation of the didemnin anti-cancer agents.</title>
        <authorList>
            <person name="Xu Y."/>
            <person name="Kersten R.D."/>
            <person name="Nam S.J."/>
            <person name="Lu L."/>
            <person name="Al-Suwailem A.M."/>
            <person name="Zheng H."/>
            <person name="Fenical W."/>
            <person name="Dorrestein P.C."/>
            <person name="Moore B.S."/>
            <person name="Qian P.Y."/>
        </authorList>
    </citation>
    <scope>NUCLEOTIDE SEQUENCE [LARGE SCALE GENOMIC DNA]</scope>
    <source>
        <strain evidence="2 3">KA081020-065</strain>
    </source>
</reference>
<dbReference type="InterPro" id="IPR016181">
    <property type="entry name" value="Acyl_CoA_acyltransferase"/>
</dbReference>
<evidence type="ECO:0000313" key="3">
    <source>
        <dbReference type="Proteomes" id="UP000005258"/>
    </source>
</evidence>
<feature type="domain" description="N-acetyltransferase" evidence="1">
    <location>
        <begin position="9"/>
        <end position="165"/>
    </location>
</feature>
<dbReference type="PROSITE" id="PS51186">
    <property type="entry name" value="GNAT"/>
    <property type="match status" value="1"/>
</dbReference>
<proteinExistence type="predicted"/>
<dbReference type="RefSeq" id="WP_014747554.1">
    <property type="nucleotide sequence ID" value="NC_017957.2"/>
</dbReference>
<geneLocation type="plasmid" evidence="2 3">
    <name>pTM1</name>
</geneLocation>
<organism evidence="2 3">
    <name type="scientific">Tistrella mobilis (strain KA081020-065)</name>
    <dbReference type="NCBI Taxonomy" id="1110502"/>
    <lineage>
        <taxon>Bacteria</taxon>
        <taxon>Pseudomonadati</taxon>
        <taxon>Pseudomonadota</taxon>
        <taxon>Alphaproteobacteria</taxon>
        <taxon>Geminicoccales</taxon>
        <taxon>Geminicoccaceae</taxon>
        <taxon>Tistrella</taxon>
    </lineage>
</organism>
<dbReference type="Gene3D" id="3.40.630.30">
    <property type="match status" value="1"/>
</dbReference>